<proteinExistence type="predicted"/>
<dbReference type="PANTHER" id="PTHR33199">
    <property type="entry name" value="MACPF DOMAIN-CONTAINING PROTEIN CAD1"/>
    <property type="match status" value="1"/>
</dbReference>
<dbReference type="Gramene" id="Psat07G0025700-T1">
    <property type="protein sequence ID" value="KAI5382773.1"/>
    <property type="gene ID" value="KIW84_070257"/>
</dbReference>
<reference evidence="2 3" key="1">
    <citation type="journal article" date="2022" name="Nat. Genet.">
        <title>Improved pea reference genome and pan-genome highlight genomic features and evolutionary characteristics.</title>
        <authorList>
            <person name="Yang T."/>
            <person name="Liu R."/>
            <person name="Luo Y."/>
            <person name="Hu S."/>
            <person name="Wang D."/>
            <person name="Wang C."/>
            <person name="Pandey M.K."/>
            <person name="Ge S."/>
            <person name="Xu Q."/>
            <person name="Li N."/>
            <person name="Li G."/>
            <person name="Huang Y."/>
            <person name="Saxena R.K."/>
            <person name="Ji Y."/>
            <person name="Li M."/>
            <person name="Yan X."/>
            <person name="He Y."/>
            <person name="Liu Y."/>
            <person name="Wang X."/>
            <person name="Xiang C."/>
            <person name="Varshney R.K."/>
            <person name="Ding H."/>
            <person name="Gao S."/>
            <person name="Zong X."/>
        </authorList>
    </citation>
    <scope>NUCLEOTIDE SEQUENCE [LARGE SCALE GENOMIC DNA]</scope>
    <source>
        <strain evidence="2 3">cv. Zhongwan 6</strain>
    </source>
</reference>
<dbReference type="AlphaFoldDB" id="A0A9D4VGC4"/>
<sequence length="591" mass="65373">MGEGIVEKALESLGKGFDLTSDFRLKFCKGEERLILLNETEKRKLTVPGFGSIQDVSVDIKCDKGDRTRYQSDILTFTQMSELFNRKSSIPGKIPSGYFNSVFGFDYGSWSSEAANTKCLGVDGCLIRLFNLHIDPFPLLLSKKIIQAVPSSWDPPALARFIENFGTHILVGLSIGGKDLLLVKQDVSSNLGPSDLKNHLDELGDQLFSGTCNFLPKKKDQKHKIPPAFDVFGPQIAAFNGSTSVCAKDGITVICAKRGGDTQVSSHSEWLLTVPNKPDAIDFSFIPITSLLKGVPGRGFLSHAINLYLRYKPPVSDLAYFLDYQAHKLWAPVHNDLPLGPSTNITTVSPFLTLNLMGPKLYVNTDKVTVGKRPITGMRLFLEGMKCNRLAIHVEHLLNTPTMLSNKIEDTTIWSEEISDNRFFESITGKKFSHVCTAPVKYNPDWTTEKNVTFIVTGAQLHVKKHDTKSVLHLRLLFSKVSNCFVVKSNWTQGSSRLSQKSGIFSALLLSTSISNKDQKKPTVVMDSSVFPTGPPVPVQTQKMLKFVDTSQLCKGPQDTPGHWLVTGARLVMDKGKICLWAKFSLLNTGL</sequence>
<dbReference type="SMART" id="SM00457">
    <property type="entry name" value="MACPF"/>
    <property type="match status" value="1"/>
</dbReference>
<evidence type="ECO:0000259" key="1">
    <source>
        <dbReference type="PROSITE" id="PS51412"/>
    </source>
</evidence>
<accession>A0A9D4VGC4</accession>
<dbReference type="GO" id="GO:2000031">
    <property type="term" value="P:regulation of salicylic acid mediated signaling pathway"/>
    <property type="evidence" value="ECO:0007669"/>
    <property type="project" value="InterPro"/>
</dbReference>
<name>A0A9D4VGC4_PEA</name>
<dbReference type="GO" id="GO:0005886">
    <property type="term" value="C:plasma membrane"/>
    <property type="evidence" value="ECO:0007669"/>
    <property type="project" value="TreeGrafter"/>
</dbReference>
<dbReference type="InterPro" id="IPR044663">
    <property type="entry name" value="CAD1/NSL1-like"/>
</dbReference>
<dbReference type="Proteomes" id="UP001058974">
    <property type="component" value="Chromosome 7"/>
</dbReference>
<dbReference type="GO" id="GO:0009626">
    <property type="term" value="P:plant-type hypersensitive response"/>
    <property type="evidence" value="ECO:0007669"/>
    <property type="project" value="TreeGrafter"/>
</dbReference>
<dbReference type="OrthoDB" id="1366754at2759"/>
<evidence type="ECO:0000313" key="2">
    <source>
        <dbReference type="EMBL" id="KAI5382773.1"/>
    </source>
</evidence>
<dbReference type="EMBL" id="JAMSHJ010000007">
    <property type="protein sequence ID" value="KAI5382773.1"/>
    <property type="molecule type" value="Genomic_DNA"/>
</dbReference>
<feature type="domain" description="MACPF" evidence="1">
    <location>
        <begin position="1"/>
        <end position="322"/>
    </location>
</feature>
<dbReference type="Gramene" id="PSAT_LOCUS33409_t1">
    <property type="protein sequence ID" value="CAL5215246.1"/>
    <property type="gene ID" value="PSAT_LOCUS33409"/>
</dbReference>
<gene>
    <name evidence="2" type="ORF">KIW84_070257</name>
</gene>
<dbReference type="PROSITE" id="PS51412">
    <property type="entry name" value="MACPF_2"/>
    <property type="match status" value="1"/>
</dbReference>
<organism evidence="2 3">
    <name type="scientific">Pisum sativum</name>
    <name type="common">Garden pea</name>
    <name type="synonym">Lathyrus oleraceus</name>
    <dbReference type="NCBI Taxonomy" id="3888"/>
    <lineage>
        <taxon>Eukaryota</taxon>
        <taxon>Viridiplantae</taxon>
        <taxon>Streptophyta</taxon>
        <taxon>Embryophyta</taxon>
        <taxon>Tracheophyta</taxon>
        <taxon>Spermatophyta</taxon>
        <taxon>Magnoliopsida</taxon>
        <taxon>eudicotyledons</taxon>
        <taxon>Gunneridae</taxon>
        <taxon>Pentapetalae</taxon>
        <taxon>rosids</taxon>
        <taxon>fabids</taxon>
        <taxon>Fabales</taxon>
        <taxon>Fabaceae</taxon>
        <taxon>Papilionoideae</taxon>
        <taxon>50 kb inversion clade</taxon>
        <taxon>NPAAA clade</taxon>
        <taxon>Hologalegina</taxon>
        <taxon>IRL clade</taxon>
        <taxon>Fabeae</taxon>
        <taxon>Lathyrus</taxon>
    </lineage>
</organism>
<protein>
    <recommendedName>
        <fullName evidence="1">MACPF domain-containing protein</fullName>
    </recommendedName>
</protein>
<dbReference type="Pfam" id="PF01823">
    <property type="entry name" value="MACPF"/>
    <property type="match status" value="1"/>
</dbReference>
<dbReference type="PANTHER" id="PTHR33199:SF4">
    <property type="entry name" value="OS02G0736300 PROTEIN"/>
    <property type="match status" value="1"/>
</dbReference>
<keyword evidence="3" id="KW-1185">Reference proteome</keyword>
<comment type="caution">
    <text evidence="2">The sequence shown here is derived from an EMBL/GenBank/DDBJ whole genome shotgun (WGS) entry which is preliminary data.</text>
</comment>
<evidence type="ECO:0000313" key="3">
    <source>
        <dbReference type="Proteomes" id="UP001058974"/>
    </source>
</evidence>
<dbReference type="InterPro" id="IPR020864">
    <property type="entry name" value="MACPF"/>
</dbReference>